<feature type="domain" description="Peptidase M15A C-terminal" evidence="1">
    <location>
        <begin position="21"/>
        <end position="107"/>
    </location>
</feature>
<dbReference type="AlphaFoldDB" id="A0A540VJE9"/>
<dbReference type="Proteomes" id="UP000315400">
    <property type="component" value="Unassembled WGS sequence"/>
</dbReference>
<evidence type="ECO:0000259" key="1">
    <source>
        <dbReference type="Pfam" id="PF08291"/>
    </source>
</evidence>
<evidence type="ECO:0000313" key="3">
    <source>
        <dbReference type="Proteomes" id="UP000315400"/>
    </source>
</evidence>
<dbReference type="InterPro" id="IPR013230">
    <property type="entry name" value="Peptidase_M15A_C"/>
</dbReference>
<comment type="caution">
    <text evidence="2">The sequence shown here is derived from an EMBL/GenBank/DDBJ whole genome shotgun (WGS) entry which is preliminary data.</text>
</comment>
<proteinExistence type="predicted"/>
<dbReference type="EMBL" id="VIFK01000326">
    <property type="protein sequence ID" value="TQE96895.1"/>
    <property type="molecule type" value="Genomic_DNA"/>
</dbReference>
<organism evidence="2 3">
    <name type="scientific">Spiribacter salinus</name>
    <dbReference type="NCBI Taxonomy" id="1335746"/>
    <lineage>
        <taxon>Bacteria</taxon>
        <taxon>Pseudomonadati</taxon>
        <taxon>Pseudomonadota</taxon>
        <taxon>Gammaproteobacteria</taxon>
        <taxon>Chromatiales</taxon>
        <taxon>Ectothiorhodospiraceae</taxon>
        <taxon>Spiribacter</taxon>
    </lineage>
</organism>
<gene>
    <name evidence="2" type="ORF">FKY71_16375</name>
</gene>
<dbReference type="Gene3D" id="3.30.1380.10">
    <property type="match status" value="1"/>
</dbReference>
<sequence length="121" mass="13902">MIDWQRVQYFQRREFGDGEPGVEPDPMLVEKLDEARKYAGVPFVIESGLRTIEHNREVGGVDDSAHVTGKAVDILCTNSRYRWHILDALFAVGFLRVGIGRNFIHVDIDKDKPKEVAWLYD</sequence>
<dbReference type="Pfam" id="PF08291">
    <property type="entry name" value="Peptidase_M15_3"/>
    <property type="match status" value="1"/>
</dbReference>
<dbReference type="InterPro" id="IPR009045">
    <property type="entry name" value="Zn_M74/Hedgehog-like"/>
</dbReference>
<dbReference type="SUPFAM" id="SSF55166">
    <property type="entry name" value="Hedgehog/DD-peptidase"/>
    <property type="match status" value="1"/>
</dbReference>
<accession>A0A540VJE9</accession>
<evidence type="ECO:0000313" key="2">
    <source>
        <dbReference type="EMBL" id="TQE96895.1"/>
    </source>
</evidence>
<name>A0A540VJE9_9GAMM</name>
<protein>
    <submittedName>
        <fullName evidence="2">Peptidase M15</fullName>
    </submittedName>
</protein>
<reference evidence="2 3" key="1">
    <citation type="submission" date="2019-06" db="EMBL/GenBank/DDBJ databases">
        <title>Metagenome assembled Genome of Spiribacter salinus SL48-SHIP from the microbial mat of Salt Lake 48 (Novosibirsk region, Russia).</title>
        <authorList>
            <person name="Shipova A."/>
            <person name="Rozanov A.S."/>
            <person name="Bryanskaya A.V."/>
            <person name="Peltek S.E."/>
        </authorList>
    </citation>
    <scope>NUCLEOTIDE SEQUENCE [LARGE SCALE GENOMIC DNA]</scope>
    <source>
        <strain evidence="2">SL48-SHIP-2</strain>
    </source>
</reference>